<evidence type="ECO:0000256" key="6">
    <source>
        <dbReference type="ARBA" id="ARBA00022741"/>
    </source>
</evidence>
<evidence type="ECO:0000256" key="2">
    <source>
        <dbReference type="ARBA" id="ARBA00006997"/>
    </source>
</evidence>
<dbReference type="GO" id="GO:0008652">
    <property type="term" value="P:amino acid biosynthetic process"/>
    <property type="evidence" value="ECO:0007669"/>
    <property type="project" value="UniProtKB-KW"/>
</dbReference>
<proteinExistence type="inferred from homology"/>
<dbReference type="CDD" id="cd00464">
    <property type="entry name" value="SK"/>
    <property type="match status" value="1"/>
</dbReference>
<dbReference type="Gene3D" id="3.40.50.300">
    <property type="entry name" value="P-loop containing nucleotide triphosphate hydrolases"/>
    <property type="match status" value="1"/>
</dbReference>
<dbReference type="PANTHER" id="PTHR21087:SF16">
    <property type="entry name" value="SHIKIMATE KINASE 1, CHLOROPLASTIC"/>
    <property type="match status" value="1"/>
</dbReference>
<reference evidence="12 13" key="1">
    <citation type="submission" date="2019-01" db="EMBL/GenBank/DDBJ databases">
        <authorList>
            <person name="Chen W.-M."/>
        </authorList>
    </citation>
    <scope>NUCLEOTIDE SEQUENCE [LARGE SCALE GENOMIC DNA]</scope>
    <source>
        <strain evidence="12 13">CCP-7</strain>
    </source>
</reference>
<comment type="caution">
    <text evidence="12">The sequence shown here is derived from an EMBL/GenBank/DDBJ whole genome shotgun (WGS) entry which is preliminary data.</text>
</comment>
<comment type="subunit">
    <text evidence="11">Monomer.</text>
</comment>
<evidence type="ECO:0000256" key="4">
    <source>
        <dbReference type="ARBA" id="ARBA00022605"/>
    </source>
</evidence>
<organism evidence="12 13">
    <name type="scientific">Sphingomonas crocodyli</name>
    <dbReference type="NCBI Taxonomy" id="1979270"/>
    <lineage>
        <taxon>Bacteria</taxon>
        <taxon>Pseudomonadati</taxon>
        <taxon>Pseudomonadota</taxon>
        <taxon>Alphaproteobacteria</taxon>
        <taxon>Sphingomonadales</taxon>
        <taxon>Sphingomonadaceae</taxon>
        <taxon>Sphingomonas</taxon>
    </lineage>
</organism>
<dbReference type="InterPro" id="IPR027417">
    <property type="entry name" value="P-loop_NTPase"/>
</dbReference>
<sequence>MAIPMHRRPVVLVGLMGAGKTTVGQRVATRLGLAFVDSDHEIECAAKRSISDLFELYGEQEFRDGERRVLARLIDATPKVIATGGGAFMNQETRSLILERGLAVWLDADIEVLVERTSRRPGHRPLLRNADAHAVLADLARARNPIYAQAHLHVRNEAAKHDAAVAHIVKSIRQLWRRAPSDIHSAHPGSRPIAAAANIHNLNE</sequence>
<dbReference type="GO" id="GO:0009073">
    <property type="term" value="P:aromatic amino acid family biosynthetic process"/>
    <property type="evidence" value="ECO:0007669"/>
    <property type="project" value="UniProtKB-KW"/>
</dbReference>
<comment type="function">
    <text evidence="11">Catalyzes the specific phosphorylation of the 3-hydroxyl group of shikimic acid using ATP as a cosubstrate.</text>
</comment>
<feature type="binding site" evidence="11">
    <location>
        <position position="85"/>
    </location>
    <ligand>
        <name>substrate</name>
    </ligand>
</feature>
<comment type="pathway">
    <text evidence="1 11">Metabolic intermediate biosynthesis; chorismate biosynthesis; chorismate from D-erythrose 4-phosphate and phosphoenolpyruvate: step 5/7.</text>
</comment>
<dbReference type="Proteomes" id="UP000282971">
    <property type="component" value="Unassembled WGS sequence"/>
</dbReference>
<dbReference type="GO" id="GO:0005829">
    <property type="term" value="C:cytosol"/>
    <property type="evidence" value="ECO:0007669"/>
    <property type="project" value="TreeGrafter"/>
</dbReference>
<keyword evidence="11" id="KW-0460">Magnesium</keyword>
<gene>
    <name evidence="11" type="primary">aroK</name>
    <name evidence="12" type="ORF">EOD43_06595</name>
</gene>
<dbReference type="GO" id="GO:0005524">
    <property type="term" value="F:ATP binding"/>
    <property type="evidence" value="ECO:0007669"/>
    <property type="project" value="UniProtKB-UniRule"/>
</dbReference>
<keyword evidence="8 11" id="KW-0067">ATP-binding</keyword>
<evidence type="ECO:0000256" key="11">
    <source>
        <dbReference type="HAMAP-Rule" id="MF_00109"/>
    </source>
</evidence>
<keyword evidence="9 11" id="KW-0057">Aromatic amino acid biosynthesis</keyword>
<dbReference type="GO" id="GO:0009423">
    <property type="term" value="P:chorismate biosynthetic process"/>
    <property type="evidence" value="ECO:0007669"/>
    <property type="project" value="UniProtKB-UniRule"/>
</dbReference>
<feature type="binding site" evidence="11">
    <location>
        <position position="63"/>
    </location>
    <ligand>
        <name>substrate</name>
    </ligand>
</feature>
<dbReference type="GO" id="GO:0000287">
    <property type="term" value="F:magnesium ion binding"/>
    <property type="evidence" value="ECO:0007669"/>
    <property type="project" value="UniProtKB-UniRule"/>
</dbReference>
<feature type="binding site" evidence="11">
    <location>
        <position position="21"/>
    </location>
    <ligand>
        <name>Mg(2+)</name>
        <dbReference type="ChEBI" id="CHEBI:18420"/>
    </ligand>
</feature>
<keyword evidence="5 11" id="KW-0808">Transferase</keyword>
<accession>A0A437MBR9</accession>
<comment type="cofactor">
    <cofactor evidence="11">
        <name>Mg(2+)</name>
        <dbReference type="ChEBI" id="CHEBI:18420"/>
    </cofactor>
    <text evidence="11">Binds 1 Mg(2+) ion per subunit.</text>
</comment>
<dbReference type="EC" id="2.7.1.71" evidence="3 11"/>
<evidence type="ECO:0000256" key="5">
    <source>
        <dbReference type="ARBA" id="ARBA00022679"/>
    </source>
</evidence>
<dbReference type="PROSITE" id="PS01128">
    <property type="entry name" value="SHIKIMATE_KINASE"/>
    <property type="match status" value="1"/>
</dbReference>
<keyword evidence="7 11" id="KW-0418">Kinase</keyword>
<comment type="caution">
    <text evidence="11">Lacks conserved residue(s) required for the propagation of feature annotation.</text>
</comment>
<dbReference type="InterPro" id="IPR031322">
    <property type="entry name" value="Shikimate/glucono_kinase"/>
</dbReference>
<keyword evidence="13" id="KW-1185">Reference proteome</keyword>
<dbReference type="SUPFAM" id="SSF52540">
    <property type="entry name" value="P-loop containing nucleoside triphosphate hydrolases"/>
    <property type="match status" value="1"/>
</dbReference>
<comment type="similarity">
    <text evidence="2 11">Belongs to the shikimate kinase family.</text>
</comment>
<dbReference type="UniPathway" id="UPA00053">
    <property type="reaction ID" value="UER00088"/>
</dbReference>
<dbReference type="EMBL" id="SACN01000001">
    <property type="protein sequence ID" value="RVT95089.1"/>
    <property type="molecule type" value="Genomic_DNA"/>
</dbReference>
<evidence type="ECO:0000256" key="8">
    <source>
        <dbReference type="ARBA" id="ARBA00022840"/>
    </source>
</evidence>
<evidence type="ECO:0000256" key="1">
    <source>
        <dbReference type="ARBA" id="ARBA00004842"/>
    </source>
</evidence>
<evidence type="ECO:0000313" key="12">
    <source>
        <dbReference type="EMBL" id="RVT95089.1"/>
    </source>
</evidence>
<dbReference type="AlphaFoldDB" id="A0A437MBR9"/>
<evidence type="ECO:0000256" key="9">
    <source>
        <dbReference type="ARBA" id="ARBA00023141"/>
    </source>
</evidence>
<dbReference type="OrthoDB" id="9800332at2"/>
<feature type="binding site" evidence="11">
    <location>
        <position position="39"/>
    </location>
    <ligand>
        <name>substrate</name>
    </ligand>
</feature>
<dbReference type="PANTHER" id="PTHR21087">
    <property type="entry name" value="SHIKIMATE KINASE"/>
    <property type="match status" value="1"/>
</dbReference>
<dbReference type="GO" id="GO:0004765">
    <property type="term" value="F:shikimate kinase activity"/>
    <property type="evidence" value="ECO:0007669"/>
    <property type="project" value="UniProtKB-UniRule"/>
</dbReference>
<name>A0A437MBR9_9SPHN</name>
<comment type="subcellular location">
    <subcellularLocation>
        <location evidence="11">Cytoplasm</location>
    </subcellularLocation>
</comment>
<feature type="binding site" evidence="11">
    <location>
        <position position="143"/>
    </location>
    <ligand>
        <name>substrate</name>
    </ligand>
</feature>
<dbReference type="InterPro" id="IPR000623">
    <property type="entry name" value="Shikimate_kinase/TSH1"/>
</dbReference>
<evidence type="ECO:0000256" key="3">
    <source>
        <dbReference type="ARBA" id="ARBA00012154"/>
    </source>
</evidence>
<feature type="binding site" evidence="11">
    <location>
        <begin position="17"/>
        <end position="22"/>
    </location>
    <ligand>
        <name>ATP</name>
        <dbReference type="ChEBI" id="CHEBI:30616"/>
    </ligand>
</feature>
<evidence type="ECO:0000256" key="10">
    <source>
        <dbReference type="ARBA" id="ARBA00048567"/>
    </source>
</evidence>
<keyword evidence="11" id="KW-0479">Metal-binding</keyword>
<comment type="catalytic activity">
    <reaction evidence="10 11">
        <text>shikimate + ATP = 3-phosphoshikimate + ADP + H(+)</text>
        <dbReference type="Rhea" id="RHEA:13121"/>
        <dbReference type="ChEBI" id="CHEBI:15378"/>
        <dbReference type="ChEBI" id="CHEBI:30616"/>
        <dbReference type="ChEBI" id="CHEBI:36208"/>
        <dbReference type="ChEBI" id="CHEBI:145989"/>
        <dbReference type="ChEBI" id="CHEBI:456216"/>
        <dbReference type="EC" id="2.7.1.71"/>
    </reaction>
</comment>
<dbReference type="Pfam" id="PF01202">
    <property type="entry name" value="SKI"/>
    <property type="match status" value="1"/>
</dbReference>
<keyword evidence="11" id="KW-0963">Cytoplasm</keyword>
<keyword evidence="4 11" id="KW-0028">Amino-acid biosynthesis</keyword>
<dbReference type="NCBIfam" id="NF010552">
    <property type="entry name" value="PRK13946.1"/>
    <property type="match status" value="1"/>
</dbReference>
<keyword evidence="6 11" id="KW-0547">Nucleotide-binding</keyword>
<feature type="binding site" evidence="11">
    <location>
        <position position="124"/>
    </location>
    <ligand>
        <name>ATP</name>
        <dbReference type="ChEBI" id="CHEBI:30616"/>
    </ligand>
</feature>
<dbReference type="HAMAP" id="MF_00109">
    <property type="entry name" value="Shikimate_kinase"/>
    <property type="match status" value="1"/>
</dbReference>
<dbReference type="InterPro" id="IPR023000">
    <property type="entry name" value="Shikimate_kinase_CS"/>
</dbReference>
<protein>
    <recommendedName>
        <fullName evidence="3 11">Shikimate kinase</fullName>
        <shortName evidence="11">SK</shortName>
        <ecNumber evidence="3 11">2.7.1.71</ecNumber>
    </recommendedName>
</protein>
<evidence type="ECO:0000256" key="7">
    <source>
        <dbReference type="ARBA" id="ARBA00022777"/>
    </source>
</evidence>
<dbReference type="PRINTS" id="PR01100">
    <property type="entry name" value="SHIKIMTKNASE"/>
</dbReference>
<evidence type="ECO:0000313" key="13">
    <source>
        <dbReference type="Proteomes" id="UP000282971"/>
    </source>
</evidence>